<name>A0A816QTK7_9BILA</name>
<feature type="signal peptide" evidence="1">
    <location>
        <begin position="1"/>
        <end position="21"/>
    </location>
</feature>
<protein>
    <submittedName>
        <fullName evidence="2">Uncharacterized protein</fullName>
    </submittedName>
</protein>
<gene>
    <name evidence="3" type="ORF">UXM345_LOCUS6508</name>
    <name evidence="2" type="ORF">XDN619_LOCUS11119</name>
</gene>
<evidence type="ECO:0000256" key="1">
    <source>
        <dbReference type="SAM" id="SignalP"/>
    </source>
</evidence>
<proteinExistence type="predicted"/>
<sequence>MHSSLFVVGILTLLVVQRVESIYYVYTYDDGVGDDENCCLVRLGDDFCLAKPLTQSLLQVNKECQRLSVDQNNKHYLNKIVRRLPVETSHKVGDKILLELKTPLDTALLKNDLVCLSPNTNNINVEQCFVEIVQDAHKKKKQKVQKEANDTAEQVVVEETNNDIDESGPSLLNINEPIVIREGHGLAFHDVYDLNLTDFRPTSGKQRECWSWYRSHTKELCSHPRKFDKTCISLTAEREKCIQHLFHKKISEEVQEAYTPNVLTVGSKLYCQDTKKQPKLLGYHRRSEICFRSHTQIFIQHKFTDFVSLSDKNNNQDVLEFMSNSTKLTSEFESDCDDKTTLADVKKSLEKKAEAIIVDDNAPLQQ</sequence>
<reference evidence="2" key="1">
    <citation type="submission" date="2021-02" db="EMBL/GenBank/DDBJ databases">
        <authorList>
            <person name="Nowell W R."/>
        </authorList>
    </citation>
    <scope>NUCLEOTIDE SEQUENCE</scope>
</reference>
<dbReference type="EMBL" id="CAJNRG010004204">
    <property type="protein sequence ID" value="CAF2064018.1"/>
    <property type="molecule type" value="Genomic_DNA"/>
</dbReference>
<evidence type="ECO:0000313" key="4">
    <source>
        <dbReference type="Proteomes" id="UP000663887"/>
    </source>
</evidence>
<dbReference type="Proteomes" id="UP000663842">
    <property type="component" value="Unassembled WGS sequence"/>
</dbReference>
<dbReference type="Proteomes" id="UP000663887">
    <property type="component" value="Unassembled WGS sequence"/>
</dbReference>
<comment type="caution">
    <text evidence="2">The sequence shown here is derived from an EMBL/GenBank/DDBJ whole genome shotgun (WGS) entry which is preliminary data.</text>
</comment>
<organism evidence="2 4">
    <name type="scientific">Rotaria magnacalcarata</name>
    <dbReference type="NCBI Taxonomy" id="392030"/>
    <lineage>
        <taxon>Eukaryota</taxon>
        <taxon>Metazoa</taxon>
        <taxon>Spiralia</taxon>
        <taxon>Gnathifera</taxon>
        <taxon>Rotifera</taxon>
        <taxon>Eurotatoria</taxon>
        <taxon>Bdelloidea</taxon>
        <taxon>Philodinida</taxon>
        <taxon>Philodinidae</taxon>
        <taxon>Rotaria</taxon>
    </lineage>
</organism>
<evidence type="ECO:0000313" key="3">
    <source>
        <dbReference type="EMBL" id="CAF3829524.1"/>
    </source>
</evidence>
<keyword evidence="1" id="KW-0732">Signal</keyword>
<evidence type="ECO:0000313" key="2">
    <source>
        <dbReference type="EMBL" id="CAF2064018.1"/>
    </source>
</evidence>
<accession>A0A816QTK7</accession>
<feature type="chain" id="PRO_5035609977" evidence="1">
    <location>
        <begin position="22"/>
        <end position="366"/>
    </location>
</feature>
<dbReference type="EMBL" id="CAJOBF010000518">
    <property type="protein sequence ID" value="CAF3829524.1"/>
    <property type="molecule type" value="Genomic_DNA"/>
</dbReference>
<dbReference type="AlphaFoldDB" id="A0A816QTK7"/>